<dbReference type="GO" id="GO:0003729">
    <property type="term" value="F:mRNA binding"/>
    <property type="evidence" value="ECO:0007669"/>
    <property type="project" value="InterPro"/>
</dbReference>
<protein>
    <recommendedName>
        <fullName evidence="4">Chromatin target of PRMT1 protein C-terminal domain-containing protein</fullName>
    </recommendedName>
</protein>
<feature type="region of interest" description="Disordered" evidence="1">
    <location>
        <begin position="215"/>
        <end position="238"/>
    </location>
</feature>
<comment type="caution">
    <text evidence="2">The sequence shown here is derived from an EMBL/GenBank/DDBJ whole genome shotgun (WGS) entry which is preliminary data.</text>
</comment>
<dbReference type="AlphaFoldDB" id="A0A9P5Y643"/>
<organism evidence="2 3">
    <name type="scientific">Collybia nuda</name>
    <dbReference type="NCBI Taxonomy" id="64659"/>
    <lineage>
        <taxon>Eukaryota</taxon>
        <taxon>Fungi</taxon>
        <taxon>Dikarya</taxon>
        <taxon>Basidiomycota</taxon>
        <taxon>Agaricomycotina</taxon>
        <taxon>Agaricomycetes</taxon>
        <taxon>Agaricomycetidae</taxon>
        <taxon>Agaricales</taxon>
        <taxon>Tricholomatineae</taxon>
        <taxon>Clitocybaceae</taxon>
        <taxon>Collybia</taxon>
    </lineage>
</organism>
<feature type="compositionally biased region" description="Polar residues" evidence="1">
    <location>
        <begin position="323"/>
        <end position="334"/>
    </location>
</feature>
<dbReference type="OrthoDB" id="422106at2759"/>
<evidence type="ECO:0008006" key="4">
    <source>
        <dbReference type="Google" id="ProtNLM"/>
    </source>
</evidence>
<feature type="region of interest" description="Disordered" evidence="1">
    <location>
        <begin position="256"/>
        <end position="277"/>
    </location>
</feature>
<name>A0A9P5Y643_9AGAR</name>
<reference evidence="2" key="1">
    <citation type="submission" date="2020-11" db="EMBL/GenBank/DDBJ databases">
        <authorList>
            <consortium name="DOE Joint Genome Institute"/>
            <person name="Ahrendt S."/>
            <person name="Riley R."/>
            <person name="Andreopoulos W."/>
            <person name="Labutti K."/>
            <person name="Pangilinan J."/>
            <person name="Ruiz-Duenas F.J."/>
            <person name="Barrasa J.M."/>
            <person name="Sanchez-Garcia M."/>
            <person name="Camarero S."/>
            <person name="Miyauchi S."/>
            <person name="Serrano A."/>
            <person name="Linde D."/>
            <person name="Babiker R."/>
            <person name="Drula E."/>
            <person name="Ayuso-Fernandez I."/>
            <person name="Pacheco R."/>
            <person name="Padilla G."/>
            <person name="Ferreira P."/>
            <person name="Barriuso J."/>
            <person name="Kellner H."/>
            <person name="Castanera R."/>
            <person name="Alfaro M."/>
            <person name="Ramirez L."/>
            <person name="Pisabarro A.G."/>
            <person name="Kuo A."/>
            <person name="Tritt A."/>
            <person name="Lipzen A."/>
            <person name="He G."/>
            <person name="Yan M."/>
            <person name="Ng V."/>
            <person name="Cullen D."/>
            <person name="Martin F."/>
            <person name="Rosso M.-N."/>
            <person name="Henrissat B."/>
            <person name="Hibbett D."/>
            <person name="Martinez A.T."/>
            <person name="Grigoriev I.V."/>
        </authorList>
    </citation>
    <scope>NUCLEOTIDE SEQUENCE</scope>
    <source>
        <strain evidence="2">CBS 247.69</strain>
    </source>
</reference>
<evidence type="ECO:0000256" key="1">
    <source>
        <dbReference type="SAM" id="MobiDB-lite"/>
    </source>
</evidence>
<dbReference type="EMBL" id="MU150255">
    <property type="protein sequence ID" value="KAF9464267.1"/>
    <property type="molecule type" value="Genomic_DNA"/>
</dbReference>
<feature type="compositionally biased region" description="Basic and acidic residues" evidence="1">
    <location>
        <begin position="215"/>
        <end position="237"/>
    </location>
</feature>
<sequence>MDNFPEEVSPDPLNALSYDDTVAYEEQIPTHPTNDGQAALASRIGNTKVYLLSESTATRVGKRKHIEDDEAIEGEMEEEMDEDMTYRTNAILFHGPPISHLPTARLFAYATHFDAHPMGLEWVNDNTCVFVFESKVAARTAHSYLQKSATEDVDAEGYVTAKPIPMAIWPPEERINSSLGKGQGLRGVVRMRWALNDDVKKKGAKKESEFYKKHGRTAGKEVYSKDEPLAKRQRGDDPVDIALQKAQLDDDLDEFLAENDPDPIEPPSPPSKMRSDYISSDGRTLLERTSALRMHSDAIEDSLVPRLTAPLPRRARNGRMGQLYSSQPELSQRISVEEKLEWGVDTRPRQQRERGGRRSRKDKTVRSEQPRRKTQQELDDELDAFLNSK</sequence>
<evidence type="ECO:0000313" key="2">
    <source>
        <dbReference type="EMBL" id="KAF9464267.1"/>
    </source>
</evidence>
<feature type="compositionally biased region" description="Basic and acidic residues" evidence="1">
    <location>
        <begin position="335"/>
        <end position="376"/>
    </location>
</feature>
<dbReference type="Pfam" id="PF10309">
    <property type="entry name" value="NCBP3"/>
    <property type="match status" value="1"/>
</dbReference>
<feature type="region of interest" description="Disordered" evidence="1">
    <location>
        <begin position="310"/>
        <end position="389"/>
    </location>
</feature>
<dbReference type="GO" id="GO:0000340">
    <property type="term" value="F:RNA 7-methylguanosine cap binding"/>
    <property type="evidence" value="ECO:0007669"/>
    <property type="project" value="InterPro"/>
</dbReference>
<proteinExistence type="predicted"/>
<accession>A0A9P5Y643</accession>
<evidence type="ECO:0000313" key="3">
    <source>
        <dbReference type="Proteomes" id="UP000807353"/>
    </source>
</evidence>
<dbReference type="InterPro" id="IPR019416">
    <property type="entry name" value="NCBP3"/>
</dbReference>
<gene>
    <name evidence="2" type="ORF">BDZ94DRAFT_1256712</name>
</gene>
<dbReference type="Proteomes" id="UP000807353">
    <property type="component" value="Unassembled WGS sequence"/>
</dbReference>
<keyword evidence="3" id="KW-1185">Reference proteome</keyword>